<dbReference type="AlphaFoldDB" id="A0AAE3KGZ7"/>
<dbReference type="Gene3D" id="3.40.50.2000">
    <property type="entry name" value="Glycogen Phosphorylase B"/>
    <property type="match status" value="1"/>
</dbReference>
<dbReference type="EMBL" id="JALJXV010000007">
    <property type="protein sequence ID" value="MCP1675802.1"/>
    <property type="molecule type" value="Genomic_DNA"/>
</dbReference>
<protein>
    <recommendedName>
        <fullName evidence="1">Glycosyltransferase subfamily 4-like N-terminal domain-containing protein</fullName>
    </recommendedName>
</protein>
<evidence type="ECO:0000313" key="3">
    <source>
        <dbReference type="Proteomes" id="UP001205843"/>
    </source>
</evidence>
<proteinExistence type="predicted"/>
<dbReference type="PANTHER" id="PTHR12526">
    <property type="entry name" value="GLYCOSYLTRANSFERASE"/>
    <property type="match status" value="1"/>
</dbReference>
<dbReference type="InterPro" id="IPR028098">
    <property type="entry name" value="Glyco_trans_4-like_N"/>
</dbReference>
<dbReference type="GO" id="GO:0016757">
    <property type="term" value="F:glycosyltransferase activity"/>
    <property type="evidence" value="ECO:0007669"/>
    <property type="project" value="UniProtKB-ARBA"/>
</dbReference>
<comment type="caution">
    <text evidence="2">The sequence shown here is derived from an EMBL/GenBank/DDBJ whole genome shotgun (WGS) entry which is preliminary data.</text>
</comment>
<name>A0AAE3KGZ7_9GAMM</name>
<dbReference type="SUPFAM" id="SSF53756">
    <property type="entry name" value="UDP-Glycosyltransferase/glycogen phosphorylase"/>
    <property type="match status" value="1"/>
</dbReference>
<keyword evidence="3" id="KW-1185">Reference proteome</keyword>
<organism evidence="2 3">
    <name type="scientific">Natronocella acetinitrilica</name>
    <dbReference type="NCBI Taxonomy" id="414046"/>
    <lineage>
        <taxon>Bacteria</taxon>
        <taxon>Pseudomonadati</taxon>
        <taxon>Pseudomonadota</taxon>
        <taxon>Gammaproteobacteria</taxon>
        <taxon>Chromatiales</taxon>
        <taxon>Ectothiorhodospiraceae</taxon>
        <taxon>Natronocella</taxon>
    </lineage>
</organism>
<dbReference type="Pfam" id="PF13579">
    <property type="entry name" value="Glyco_trans_4_4"/>
    <property type="match status" value="1"/>
</dbReference>
<sequence>MTTWATNTVDAASAVGRVATQAQASQRRRILVVSPFLPPSTAVGGKRFAFLCREFLARGHHVEALSLCLHADEQQDDSLISAMPVHRARNLLPRTGRGRSLTQRVYDRLLLGHVGVPDQYVGWIPPAMRMGGSLIDRFAPEVIIATGPPHSSFVIGQRLAQRAGARLILDYRDPWTAFDWRNSSGVRRPTRRVHRWLEKRLVAAADALVFATERMRAEFIRHLGSSLRSQSLLRVITNGYEEQSARQIRSLDASHRNIVFAGELYGGRRVSDLMDGLLPLMPELEAAGVKPLVHVFGTVRDEDRRRVEAAGLGGLLRQHDPVKYADITKVLRGADVLYLPSGGEVSYALPFKVFDYLGAARPILAVTSRESAVADLMQEVDCGELAYGDSPLSVTRALRRLLLEQKSYGFGGREQFRWDSLATEYLATIDSVLKTT</sequence>
<accession>A0AAE3KGZ7</accession>
<reference evidence="2" key="1">
    <citation type="submission" date="2022-03" db="EMBL/GenBank/DDBJ databases">
        <title>Genomic Encyclopedia of Type Strains, Phase III (KMG-III): the genomes of soil and plant-associated and newly described type strains.</title>
        <authorList>
            <person name="Whitman W."/>
        </authorList>
    </citation>
    <scope>NUCLEOTIDE SEQUENCE</scope>
    <source>
        <strain evidence="2">ANL 6-2</strain>
    </source>
</reference>
<feature type="domain" description="Glycosyltransferase subfamily 4-like N-terminal" evidence="1">
    <location>
        <begin position="47"/>
        <end position="224"/>
    </location>
</feature>
<evidence type="ECO:0000313" key="2">
    <source>
        <dbReference type="EMBL" id="MCP1675802.1"/>
    </source>
</evidence>
<dbReference type="RefSeq" id="WP_253479646.1">
    <property type="nucleotide sequence ID" value="NZ_JALJXV010000007.1"/>
</dbReference>
<gene>
    <name evidence="2" type="ORF">J2T57_002957</name>
</gene>
<evidence type="ECO:0000259" key="1">
    <source>
        <dbReference type="Pfam" id="PF13579"/>
    </source>
</evidence>
<dbReference type="Proteomes" id="UP001205843">
    <property type="component" value="Unassembled WGS sequence"/>
</dbReference>